<dbReference type="Proteomes" id="UP000443000">
    <property type="component" value="Unassembled WGS sequence"/>
</dbReference>
<dbReference type="Gene3D" id="2.70.50.60">
    <property type="entry name" value="abc- transporter (atp binding component) like domain"/>
    <property type="match status" value="1"/>
</dbReference>
<dbReference type="AlphaFoldDB" id="A0A7X1XSL7"/>
<dbReference type="Pfam" id="PF14524">
    <property type="entry name" value="Wzt_C"/>
    <property type="match status" value="1"/>
</dbReference>
<dbReference type="PROSITE" id="PS50893">
    <property type="entry name" value="ABC_TRANSPORTER_2"/>
    <property type="match status" value="1"/>
</dbReference>
<comment type="caution">
    <text evidence="6">The sequence shown here is derived from an EMBL/GenBank/DDBJ whole genome shotgun (WGS) entry which is preliminary data.</text>
</comment>
<dbReference type="GO" id="GO:0016020">
    <property type="term" value="C:membrane"/>
    <property type="evidence" value="ECO:0007669"/>
    <property type="project" value="InterPro"/>
</dbReference>
<dbReference type="InterPro" id="IPR003439">
    <property type="entry name" value="ABC_transporter-like_ATP-bd"/>
</dbReference>
<name>A0A7X1XSL7_9PSED</name>
<feature type="domain" description="ABC transporter" evidence="5">
    <location>
        <begin position="2"/>
        <end position="221"/>
    </location>
</feature>
<dbReference type="GO" id="GO:0005524">
    <property type="term" value="F:ATP binding"/>
    <property type="evidence" value="ECO:0007669"/>
    <property type="project" value="UniProtKB-KW"/>
</dbReference>
<evidence type="ECO:0000256" key="1">
    <source>
        <dbReference type="ARBA" id="ARBA00005417"/>
    </source>
</evidence>
<evidence type="ECO:0000313" key="7">
    <source>
        <dbReference type="Proteomes" id="UP000443000"/>
    </source>
</evidence>
<dbReference type="PANTHER" id="PTHR46743">
    <property type="entry name" value="TEICHOIC ACIDS EXPORT ATP-BINDING PROTEIN TAGH"/>
    <property type="match status" value="1"/>
</dbReference>
<accession>A0A7X1XSL7</accession>
<reference evidence="6 7" key="1">
    <citation type="submission" date="2019-10" db="EMBL/GenBank/DDBJ databases">
        <title>Evaluation of single-gene subtyping targets for Pseudomonas.</title>
        <authorList>
            <person name="Reichler S.J."/>
            <person name="Orsi R.H."/>
            <person name="Wiedmann M."/>
            <person name="Martin N.H."/>
            <person name="Murphy S.I."/>
        </authorList>
    </citation>
    <scope>NUCLEOTIDE SEQUENCE [LARGE SCALE GENOMIC DNA]</scope>
    <source>
        <strain evidence="6 7">FSL R10-1594</strain>
    </source>
</reference>
<dbReference type="InterPro" id="IPR015860">
    <property type="entry name" value="ABC_transpr_TagH-like"/>
</dbReference>
<comment type="similarity">
    <text evidence="1">Belongs to the ABC transporter superfamily.</text>
</comment>
<evidence type="ECO:0000313" key="6">
    <source>
        <dbReference type="EMBL" id="MQU18842.1"/>
    </source>
</evidence>
<dbReference type="Gene3D" id="3.40.50.300">
    <property type="entry name" value="P-loop containing nucleotide triphosphate hydrolases"/>
    <property type="match status" value="1"/>
</dbReference>
<dbReference type="GO" id="GO:0016887">
    <property type="term" value="F:ATP hydrolysis activity"/>
    <property type="evidence" value="ECO:0007669"/>
    <property type="project" value="InterPro"/>
</dbReference>
<dbReference type="CDD" id="cd10147">
    <property type="entry name" value="Wzt_C-like"/>
    <property type="match status" value="1"/>
</dbReference>
<evidence type="ECO:0000256" key="4">
    <source>
        <dbReference type="ARBA" id="ARBA00022840"/>
    </source>
</evidence>
<keyword evidence="3" id="KW-0547">Nucleotide-binding</keyword>
<dbReference type="Pfam" id="PF00005">
    <property type="entry name" value="ABC_tran"/>
    <property type="match status" value="1"/>
</dbReference>
<evidence type="ECO:0000256" key="2">
    <source>
        <dbReference type="ARBA" id="ARBA00022448"/>
    </source>
</evidence>
<proteinExistence type="inferred from homology"/>
<dbReference type="OrthoDB" id="9778870at2"/>
<dbReference type="CDD" id="cd03220">
    <property type="entry name" value="ABC_KpsT_Wzt"/>
    <property type="match status" value="1"/>
</dbReference>
<organism evidence="6 7">
    <name type="scientific">Pseudomonas helleri</name>
    <dbReference type="NCBI Taxonomy" id="1608996"/>
    <lineage>
        <taxon>Bacteria</taxon>
        <taxon>Pseudomonadati</taxon>
        <taxon>Pseudomonadota</taxon>
        <taxon>Gammaproteobacteria</taxon>
        <taxon>Pseudomonadales</taxon>
        <taxon>Pseudomonadaceae</taxon>
        <taxon>Pseudomonas</taxon>
    </lineage>
</organism>
<dbReference type="PANTHER" id="PTHR46743:SF2">
    <property type="entry name" value="TEICHOIC ACIDS EXPORT ATP-BINDING PROTEIN TAGH"/>
    <property type="match status" value="1"/>
</dbReference>
<dbReference type="GO" id="GO:0140359">
    <property type="term" value="F:ABC-type transporter activity"/>
    <property type="evidence" value="ECO:0007669"/>
    <property type="project" value="InterPro"/>
</dbReference>
<dbReference type="InterPro" id="IPR027417">
    <property type="entry name" value="P-loop_NTPase"/>
</dbReference>
<dbReference type="SUPFAM" id="SSF52540">
    <property type="entry name" value="P-loop containing nucleoside triphosphate hydrolases"/>
    <property type="match status" value="1"/>
</dbReference>
<gene>
    <name evidence="6" type="ORF">GHN41_20675</name>
</gene>
<keyword evidence="2" id="KW-0813">Transport</keyword>
<dbReference type="InterPro" id="IPR050683">
    <property type="entry name" value="Bact_Polysacc_Export_ATP-bd"/>
</dbReference>
<evidence type="ECO:0000256" key="3">
    <source>
        <dbReference type="ARBA" id="ARBA00022741"/>
    </source>
</evidence>
<evidence type="ECO:0000259" key="5">
    <source>
        <dbReference type="PROSITE" id="PS50893"/>
    </source>
</evidence>
<dbReference type="EMBL" id="WIVT01000035">
    <property type="protein sequence ID" value="MQU18842.1"/>
    <property type="molecule type" value="Genomic_DNA"/>
</dbReference>
<protein>
    <submittedName>
        <fullName evidence="6">ATP-binding cassette domain-containing protein</fullName>
    </submittedName>
</protein>
<dbReference type="InterPro" id="IPR003593">
    <property type="entry name" value="AAA+_ATPase"/>
</dbReference>
<keyword evidence="4 6" id="KW-0067">ATP-binding</keyword>
<sequence>MSCLFPGIKPTKKVDVLQDISFTIAPGEALGIVGHNGAGKSTLLKIITGTLAPSTGIVRLEGRIFAILELGMGFNHELTARENVMHVSGLMGISQAEILQVLPELEAFAEIGSYFDQPMRQYSSGMHMRVAFALATAIRPDILIVDEALSVGDAYFQHKSFERIRKFRAQGTTLLFVSHDKAAILALCDRAILLNQGKLLMDGQPSAVMDYYNALVAEKESATLVQHVNEKGQAVTRSGTGEAEMLMLQLLHEQKSVEIVEVGLTVILRATVRCHQPIPCLIVGYMIKDRLGQPIFGINTHLTEQSMTDLRAGETLTFDFAFPANLGPGSYSVSTSLSSTENHLTDNYEWRDLAMVFTVVNTTQAHFAGCAWIEPKITITKNLREPS</sequence>
<dbReference type="SMART" id="SM00382">
    <property type="entry name" value="AAA"/>
    <property type="match status" value="1"/>
</dbReference>
<dbReference type="InterPro" id="IPR029439">
    <property type="entry name" value="Wzt_C"/>
</dbReference>